<dbReference type="EMBL" id="JAVFHQ010000024">
    <property type="protein sequence ID" value="KAK4544623.1"/>
    <property type="molecule type" value="Genomic_DNA"/>
</dbReference>
<proteinExistence type="predicted"/>
<accession>A0AAV9JHF9</accession>
<gene>
    <name evidence="1" type="ORF">LTR36_004195</name>
</gene>
<reference evidence="1 2" key="1">
    <citation type="submission" date="2021-11" db="EMBL/GenBank/DDBJ databases">
        <title>Black yeast isolated from Biological Soil Crust.</title>
        <authorList>
            <person name="Kurbessoian T."/>
        </authorList>
    </citation>
    <scope>NUCLEOTIDE SEQUENCE [LARGE SCALE GENOMIC DNA]</scope>
    <source>
        <strain evidence="1 2">CCFEE 5522</strain>
    </source>
</reference>
<protein>
    <submittedName>
        <fullName evidence="1">Uncharacterized protein</fullName>
    </submittedName>
</protein>
<dbReference type="AlphaFoldDB" id="A0AAV9JHF9"/>
<sequence>MNRGANVSPTIMPALCRRSEMEDYVLTRTSQSAPTVNNPTLKAAVLADGKQKLARAWAAFKLTAEDTVADEIETLGKKRFGDAEFGKAMRVAEDRASNKAEEMSRMLLD</sequence>
<organism evidence="1 2">
    <name type="scientific">Oleoguttula mirabilis</name>
    <dbReference type="NCBI Taxonomy" id="1507867"/>
    <lineage>
        <taxon>Eukaryota</taxon>
        <taxon>Fungi</taxon>
        <taxon>Dikarya</taxon>
        <taxon>Ascomycota</taxon>
        <taxon>Pezizomycotina</taxon>
        <taxon>Dothideomycetes</taxon>
        <taxon>Dothideomycetidae</taxon>
        <taxon>Mycosphaerellales</taxon>
        <taxon>Teratosphaeriaceae</taxon>
        <taxon>Oleoguttula</taxon>
    </lineage>
</organism>
<name>A0AAV9JHF9_9PEZI</name>
<evidence type="ECO:0000313" key="2">
    <source>
        <dbReference type="Proteomes" id="UP001324427"/>
    </source>
</evidence>
<comment type="caution">
    <text evidence="1">The sequence shown here is derived from an EMBL/GenBank/DDBJ whole genome shotgun (WGS) entry which is preliminary data.</text>
</comment>
<keyword evidence="2" id="KW-1185">Reference proteome</keyword>
<evidence type="ECO:0000313" key="1">
    <source>
        <dbReference type="EMBL" id="KAK4544623.1"/>
    </source>
</evidence>
<dbReference type="Proteomes" id="UP001324427">
    <property type="component" value="Unassembled WGS sequence"/>
</dbReference>